<accession>A0A0L0CAZ8</accession>
<protein>
    <submittedName>
        <fullName evidence="1">Uncharacterized protein</fullName>
    </submittedName>
</protein>
<comment type="caution">
    <text evidence="1">The sequence shown here is derived from an EMBL/GenBank/DDBJ whole genome shotgun (WGS) entry which is preliminary data.</text>
</comment>
<dbReference type="EMBL" id="JRES01000755">
    <property type="protein sequence ID" value="KNC28649.1"/>
    <property type="molecule type" value="Genomic_DNA"/>
</dbReference>
<name>A0A0L0CAZ8_LUCCU</name>
<proteinExistence type="predicted"/>
<reference evidence="1 2" key="1">
    <citation type="journal article" date="2015" name="Nat. Commun.">
        <title>Lucilia cuprina genome unlocks parasitic fly biology to underpin future interventions.</title>
        <authorList>
            <person name="Anstead C.A."/>
            <person name="Korhonen P.K."/>
            <person name="Young N.D."/>
            <person name="Hall R.S."/>
            <person name="Jex A.R."/>
            <person name="Murali S.C."/>
            <person name="Hughes D.S."/>
            <person name="Lee S.F."/>
            <person name="Perry T."/>
            <person name="Stroehlein A.J."/>
            <person name="Ansell B.R."/>
            <person name="Breugelmans B."/>
            <person name="Hofmann A."/>
            <person name="Qu J."/>
            <person name="Dugan S."/>
            <person name="Lee S.L."/>
            <person name="Chao H."/>
            <person name="Dinh H."/>
            <person name="Han Y."/>
            <person name="Doddapaneni H.V."/>
            <person name="Worley K.C."/>
            <person name="Muzny D.M."/>
            <person name="Ioannidis P."/>
            <person name="Waterhouse R.M."/>
            <person name="Zdobnov E.M."/>
            <person name="James P.J."/>
            <person name="Bagnall N.H."/>
            <person name="Kotze A.C."/>
            <person name="Gibbs R.A."/>
            <person name="Richards S."/>
            <person name="Batterham P."/>
            <person name="Gasser R.B."/>
        </authorList>
    </citation>
    <scope>NUCLEOTIDE SEQUENCE [LARGE SCALE GENOMIC DNA]</scope>
    <source>
        <strain evidence="1 2">LS</strain>
        <tissue evidence="1">Full body</tissue>
    </source>
</reference>
<organism evidence="1 2">
    <name type="scientific">Lucilia cuprina</name>
    <name type="common">Green bottle fly</name>
    <name type="synonym">Australian sheep blowfly</name>
    <dbReference type="NCBI Taxonomy" id="7375"/>
    <lineage>
        <taxon>Eukaryota</taxon>
        <taxon>Metazoa</taxon>
        <taxon>Ecdysozoa</taxon>
        <taxon>Arthropoda</taxon>
        <taxon>Hexapoda</taxon>
        <taxon>Insecta</taxon>
        <taxon>Pterygota</taxon>
        <taxon>Neoptera</taxon>
        <taxon>Endopterygota</taxon>
        <taxon>Diptera</taxon>
        <taxon>Brachycera</taxon>
        <taxon>Muscomorpha</taxon>
        <taxon>Oestroidea</taxon>
        <taxon>Calliphoridae</taxon>
        <taxon>Luciliinae</taxon>
        <taxon>Lucilia</taxon>
    </lineage>
</organism>
<dbReference type="Proteomes" id="UP000037069">
    <property type="component" value="Unassembled WGS sequence"/>
</dbReference>
<evidence type="ECO:0000313" key="2">
    <source>
        <dbReference type="Proteomes" id="UP000037069"/>
    </source>
</evidence>
<sequence length="150" mass="16101">MFVVKRKTTHMYTVLQKGLSDTNSLPVSILIDAALFCVVPDDGVGDDDWQSCSFVATLEAGVFVSGFPSLNSVSLSKRSSSGKERVELPLAVIRLPILSYFKHAEPFCVLYNGLRGVASLGGLGQADGGCKAVDMQPEQGLEVAFVECWP</sequence>
<evidence type="ECO:0000313" key="1">
    <source>
        <dbReference type="EMBL" id="KNC28649.1"/>
    </source>
</evidence>
<keyword evidence="2" id="KW-1185">Reference proteome</keyword>
<gene>
    <name evidence="1" type="ORF">FF38_04902</name>
</gene>
<dbReference type="AlphaFoldDB" id="A0A0L0CAZ8"/>